<feature type="transmembrane region" description="Helical" evidence="1">
    <location>
        <begin position="102"/>
        <end position="119"/>
    </location>
</feature>
<accession>A0A9R1W6F9</accession>
<sequence>MGWFFRDRRSGLSWTDQTIGSISAPPMHLVALFALVILLMSMSSYTEFKVHMEREKMGLKLLFYLLPLALLLVADVMMRYRLGYMVRAASLPVESVKQDGCPPWRVAFVVILVLVLVKYHSSVQSGWF</sequence>
<organism evidence="2 3">
    <name type="scientific">Lactuca sativa</name>
    <name type="common">Garden lettuce</name>
    <dbReference type="NCBI Taxonomy" id="4236"/>
    <lineage>
        <taxon>Eukaryota</taxon>
        <taxon>Viridiplantae</taxon>
        <taxon>Streptophyta</taxon>
        <taxon>Embryophyta</taxon>
        <taxon>Tracheophyta</taxon>
        <taxon>Spermatophyta</taxon>
        <taxon>Magnoliopsida</taxon>
        <taxon>eudicotyledons</taxon>
        <taxon>Gunneridae</taxon>
        <taxon>Pentapetalae</taxon>
        <taxon>asterids</taxon>
        <taxon>campanulids</taxon>
        <taxon>Asterales</taxon>
        <taxon>Asteraceae</taxon>
        <taxon>Cichorioideae</taxon>
        <taxon>Cichorieae</taxon>
        <taxon>Lactucinae</taxon>
        <taxon>Lactuca</taxon>
    </lineage>
</organism>
<comment type="caution">
    <text evidence="2">The sequence shown here is derived from an EMBL/GenBank/DDBJ whole genome shotgun (WGS) entry which is preliminary data.</text>
</comment>
<feature type="transmembrane region" description="Helical" evidence="1">
    <location>
        <begin position="61"/>
        <end position="82"/>
    </location>
</feature>
<evidence type="ECO:0000313" key="3">
    <source>
        <dbReference type="Proteomes" id="UP000235145"/>
    </source>
</evidence>
<keyword evidence="1" id="KW-1133">Transmembrane helix</keyword>
<evidence type="ECO:0000313" key="2">
    <source>
        <dbReference type="EMBL" id="KAJ0220762.1"/>
    </source>
</evidence>
<feature type="transmembrane region" description="Helical" evidence="1">
    <location>
        <begin position="20"/>
        <end position="40"/>
    </location>
</feature>
<keyword evidence="1" id="KW-0472">Membrane</keyword>
<dbReference type="AlphaFoldDB" id="A0A9R1W6F9"/>
<evidence type="ECO:0000256" key="1">
    <source>
        <dbReference type="SAM" id="Phobius"/>
    </source>
</evidence>
<dbReference type="EMBL" id="NBSK02000002">
    <property type="protein sequence ID" value="KAJ0220762.1"/>
    <property type="molecule type" value="Genomic_DNA"/>
</dbReference>
<name>A0A9R1W6F9_LACSA</name>
<dbReference type="PANTHER" id="PTHR33306">
    <property type="entry name" value="EXPRESSED PROTEIN-RELATED-RELATED"/>
    <property type="match status" value="1"/>
</dbReference>
<dbReference type="Gramene" id="rna-gnl|WGS:NBSK|LSAT_2X9581_mrna">
    <property type="protein sequence ID" value="cds-PLY68566.1"/>
    <property type="gene ID" value="gene-LSAT_2X9581"/>
</dbReference>
<keyword evidence="3" id="KW-1185">Reference proteome</keyword>
<gene>
    <name evidence="2" type="ORF">LSAT_V11C200055060</name>
</gene>
<protein>
    <submittedName>
        <fullName evidence="2">Uncharacterized protein</fullName>
    </submittedName>
</protein>
<proteinExistence type="predicted"/>
<dbReference type="Proteomes" id="UP000235145">
    <property type="component" value="Unassembled WGS sequence"/>
</dbReference>
<reference evidence="2 3" key="1">
    <citation type="journal article" date="2017" name="Nat. Commun.">
        <title>Genome assembly with in vitro proximity ligation data and whole-genome triplication in lettuce.</title>
        <authorList>
            <person name="Reyes-Chin-Wo S."/>
            <person name="Wang Z."/>
            <person name="Yang X."/>
            <person name="Kozik A."/>
            <person name="Arikit S."/>
            <person name="Song C."/>
            <person name="Xia L."/>
            <person name="Froenicke L."/>
            <person name="Lavelle D.O."/>
            <person name="Truco M.J."/>
            <person name="Xia R."/>
            <person name="Zhu S."/>
            <person name="Xu C."/>
            <person name="Xu H."/>
            <person name="Xu X."/>
            <person name="Cox K."/>
            <person name="Korf I."/>
            <person name="Meyers B.C."/>
            <person name="Michelmore R.W."/>
        </authorList>
    </citation>
    <scope>NUCLEOTIDE SEQUENCE [LARGE SCALE GENOMIC DNA]</scope>
    <source>
        <strain evidence="3">cv. Salinas</strain>
        <tissue evidence="2">Seedlings</tissue>
    </source>
</reference>
<dbReference type="PANTHER" id="PTHR33306:SF29">
    <property type="match status" value="1"/>
</dbReference>
<keyword evidence="1" id="KW-0812">Transmembrane</keyword>